<evidence type="ECO:0000259" key="2">
    <source>
        <dbReference type="Pfam" id="PF13386"/>
    </source>
</evidence>
<name>A0ABU5DUK5_9PROT</name>
<dbReference type="PANTHER" id="PTHR42208:SF1">
    <property type="entry name" value="HEAVY METAL TRANSPORTER"/>
    <property type="match status" value="1"/>
</dbReference>
<feature type="transmembrane region" description="Helical" evidence="1">
    <location>
        <begin position="158"/>
        <end position="182"/>
    </location>
</feature>
<keyword evidence="1" id="KW-0472">Membrane</keyword>
<keyword evidence="1" id="KW-1133">Transmembrane helix</keyword>
<sequence length="245" mass="25953">MLDLARELGAHCLVVAGDHGSIILAMFLAGLVGSLTHCAGMCGPLVAAQSLERLAAMPIEKSQAWHRLTGGALIPYQLGRTTTYMMLGAILSLPVTASLDINWLAPILLWLAAAIFLLQGLQKLDAIPAGWGLSYGASFGFLQPMTQRLMQRPTGTRGYMLGILLGFLPCGLLYGALVAAAATGDPLAAAFAMLAFALGTFPLSWAIGYGSRFATQRFRTRLKVPLGLLMVFNAVLLAALSLQHL</sequence>
<feature type="transmembrane region" description="Helical" evidence="1">
    <location>
        <begin position="222"/>
        <end position="242"/>
    </location>
</feature>
<keyword evidence="1" id="KW-0812">Transmembrane</keyword>
<feature type="transmembrane region" description="Helical" evidence="1">
    <location>
        <begin position="103"/>
        <end position="121"/>
    </location>
</feature>
<dbReference type="EMBL" id="JAXCLX010000001">
    <property type="protein sequence ID" value="MDY0870970.1"/>
    <property type="molecule type" value="Genomic_DNA"/>
</dbReference>
<evidence type="ECO:0000313" key="3">
    <source>
        <dbReference type="EMBL" id="MDY0870970.1"/>
    </source>
</evidence>
<protein>
    <submittedName>
        <fullName evidence="3">Sulfite exporter TauE/SafE family protein</fullName>
    </submittedName>
</protein>
<comment type="caution">
    <text evidence="3">The sequence shown here is derived from an EMBL/GenBank/DDBJ whole genome shotgun (WGS) entry which is preliminary data.</text>
</comment>
<dbReference type="RefSeq" id="WP_320499341.1">
    <property type="nucleotide sequence ID" value="NZ_JAXCLX010000001.1"/>
</dbReference>
<feature type="transmembrane region" description="Helical" evidence="1">
    <location>
        <begin position="188"/>
        <end position="210"/>
    </location>
</feature>
<dbReference type="Pfam" id="PF13386">
    <property type="entry name" value="DsbD_2"/>
    <property type="match status" value="1"/>
</dbReference>
<proteinExistence type="predicted"/>
<feature type="transmembrane region" description="Helical" evidence="1">
    <location>
        <begin position="20"/>
        <end position="47"/>
    </location>
</feature>
<organism evidence="3 4">
    <name type="scientific">Dongia rigui</name>
    <dbReference type="NCBI Taxonomy" id="940149"/>
    <lineage>
        <taxon>Bacteria</taxon>
        <taxon>Pseudomonadati</taxon>
        <taxon>Pseudomonadota</taxon>
        <taxon>Alphaproteobacteria</taxon>
        <taxon>Rhodospirillales</taxon>
        <taxon>Dongiaceae</taxon>
        <taxon>Dongia</taxon>
    </lineage>
</organism>
<accession>A0ABU5DUK5</accession>
<gene>
    <name evidence="3" type="ORF">SMD31_03515</name>
</gene>
<feature type="domain" description="Urease accessory protein UreH-like transmembrane" evidence="2">
    <location>
        <begin position="25"/>
        <end position="235"/>
    </location>
</feature>
<reference evidence="3 4" key="1">
    <citation type="journal article" date="2013" name="Antonie Van Leeuwenhoek">
        <title>Dongia rigui sp. nov., isolated from freshwater of a large wetland in Korea.</title>
        <authorList>
            <person name="Baik K.S."/>
            <person name="Hwang Y.M."/>
            <person name="Choi J.S."/>
            <person name="Kwon J."/>
            <person name="Seong C.N."/>
        </authorList>
    </citation>
    <scope>NUCLEOTIDE SEQUENCE [LARGE SCALE GENOMIC DNA]</scope>
    <source>
        <strain evidence="3 4">04SU4-P</strain>
    </source>
</reference>
<dbReference type="Proteomes" id="UP001271769">
    <property type="component" value="Unassembled WGS sequence"/>
</dbReference>
<dbReference type="PANTHER" id="PTHR42208">
    <property type="entry name" value="HEAVY METAL TRANSPORTER-RELATED"/>
    <property type="match status" value="1"/>
</dbReference>
<evidence type="ECO:0000313" key="4">
    <source>
        <dbReference type="Proteomes" id="UP001271769"/>
    </source>
</evidence>
<evidence type="ECO:0000256" key="1">
    <source>
        <dbReference type="SAM" id="Phobius"/>
    </source>
</evidence>
<dbReference type="InterPro" id="IPR039447">
    <property type="entry name" value="UreH-like_TM_dom"/>
</dbReference>
<keyword evidence="4" id="KW-1185">Reference proteome</keyword>